<keyword evidence="5 7" id="KW-1133">Transmembrane helix</keyword>
<dbReference type="Gene3D" id="1.10.3720.10">
    <property type="entry name" value="MetI-like"/>
    <property type="match status" value="1"/>
</dbReference>
<evidence type="ECO:0000256" key="3">
    <source>
        <dbReference type="ARBA" id="ARBA00022475"/>
    </source>
</evidence>
<dbReference type="GO" id="GO:0055085">
    <property type="term" value="P:transmembrane transport"/>
    <property type="evidence" value="ECO:0007669"/>
    <property type="project" value="InterPro"/>
</dbReference>
<accession>A0A150WDD9</accession>
<sequence length="405" mass="44221">MSSNEITMNEIEIDTGLSLEERAKIEKAQPMWKMVLTQFMEHKAAVAGAVVISFLMLIAIFANQIQSITDLDPDAQNVGNRYLAPMTTAQVGQDVRETDIERYITVHPETADKIQKALIEKGIVQVAEADAIYELAAQDVKQAVSHLESLNLAEATGLISLFKNFETFHLFGTDELGRDVFIRLVYGTRVSMGVGVLVAIASALVGLLIGSIAGFYGGLIDTVLMRVTDALLSLPHIPVLIVIAAIDLTKIPWLKALVSTSNESVFKMIIILCIFSWMTVARLVRGSILSIREREFVLAARTLGAKDSTIIVRHMFPNVIAPILVSITLGVGESILFEAALSFLGLGIMPPMPSWGNMLNNAQELIYQAPFLAILPGVMILITTISFNYLGDGLQNAIDPKAIRR</sequence>
<dbReference type="Proteomes" id="UP000075391">
    <property type="component" value="Unassembled WGS sequence"/>
</dbReference>
<keyword evidence="4 7" id="KW-0812">Transmembrane</keyword>
<feature type="transmembrane region" description="Helical" evidence="7">
    <location>
        <begin position="323"/>
        <end position="349"/>
    </location>
</feature>
<protein>
    <submittedName>
        <fullName evidence="9">ABC transporter permease</fullName>
    </submittedName>
</protein>
<dbReference type="InterPro" id="IPR035906">
    <property type="entry name" value="MetI-like_sf"/>
</dbReference>
<dbReference type="SUPFAM" id="SSF161098">
    <property type="entry name" value="MetI-like"/>
    <property type="match status" value="1"/>
</dbReference>
<keyword evidence="2 7" id="KW-0813">Transport</keyword>
<feature type="transmembrane region" description="Helical" evidence="7">
    <location>
        <begin position="194"/>
        <end position="219"/>
    </location>
</feature>
<evidence type="ECO:0000256" key="7">
    <source>
        <dbReference type="RuleBase" id="RU363032"/>
    </source>
</evidence>
<dbReference type="Pfam" id="PF00528">
    <property type="entry name" value="BPD_transp_1"/>
    <property type="match status" value="1"/>
</dbReference>
<comment type="similarity">
    <text evidence="7">Belongs to the binding-protein-dependent transport system permease family.</text>
</comment>
<feature type="transmembrane region" description="Helical" evidence="7">
    <location>
        <begin position="369"/>
        <end position="391"/>
    </location>
</feature>
<comment type="subcellular location">
    <subcellularLocation>
        <location evidence="1 7">Cell membrane</location>
        <topology evidence="1 7">Multi-pass membrane protein</topology>
    </subcellularLocation>
</comment>
<dbReference type="Pfam" id="PF12911">
    <property type="entry name" value="OppC_N"/>
    <property type="match status" value="1"/>
</dbReference>
<evidence type="ECO:0000256" key="5">
    <source>
        <dbReference type="ARBA" id="ARBA00022989"/>
    </source>
</evidence>
<dbReference type="PANTHER" id="PTHR43386">
    <property type="entry name" value="OLIGOPEPTIDE TRANSPORT SYSTEM PERMEASE PROTEIN APPC"/>
    <property type="match status" value="1"/>
</dbReference>
<keyword evidence="3" id="KW-1003">Cell membrane</keyword>
<dbReference type="AlphaFoldDB" id="A0A150WDD9"/>
<proteinExistence type="inferred from homology"/>
<feature type="domain" description="ABC transmembrane type-1" evidence="8">
    <location>
        <begin position="192"/>
        <end position="391"/>
    </location>
</feature>
<gene>
    <name evidence="9" type="ORF">AZI85_09000</name>
</gene>
<feature type="transmembrane region" description="Helical" evidence="7">
    <location>
        <begin position="231"/>
        <end position="253"/>
    </location>
</feature>
<dbReference type="InterPro" id="IPR000515">
    <property type="entry name" value="MetI-like"/>
</dbReference>
<feature type="transmembrane region" description="Helical" evidence="7">
    <location>
        <begin position="265"/>
        <end position="284"/>
    </location>
</feature>
<dbReference type="InterPro" id="IPR050366">
    <property type="entry name" value="BP-dependent_transpt_permease"/>
</dbReference>
<organism evidence="9 10">
    <name type="scientific">Bdellovibrio bacteriovorus</name>
    <dbReference type="NCBI Taxonomy" id="959"/>
    <lineage>
        <taxon>Bacteria</taxon>
        <taxon>Pseudomonadati</taxon>
        <taxon>Bdellovibrionota</taxon>
        <taxon>Bdellovibrionia</taxon>
        <taxon>Bdellovibrionales</taxon>
        <taxon>Pseudobdellovibrionaceae</taxon>
        <taxon>Bdellovibrio</taxon>
    </lineage>
</organism>
<dbReference type="CDD" id="cd06261">
    <property type="entry name" value="TM_PBP2"/>
    <property type="match status" value="1"/>
</dbReference>
<dbReference type="EMBL" id="LUKF01000017">
    <property type="protein sequence ID" value="KYG61085.1"/>
    <property type="molecule type" value="Genomic_DNA"/>
</dbReference>
<dbReference type="RefSeq" id="WP_063244463.1">
    <property type="nucleotide sequence ID" value="NZ_CP168967.1"/>
</dbReference>
<evidence type="ECO:0000313" key="9">
    <source>
        <dbReference type="EMBL" id="KYG61085.1"/>
    </source>
</evidence>
<evidence type="ECO:0000256" key="4">
    <source>
        <dbReference type="ARBA" id="ARBA00022692"/>
    </source>
</evidence>
<dbReference type="GO" id="GO:0005886">
    <property type="term" value="C:plasma membrane"/>
    <property type="evidence" value="ECO:0007669"/>
    <property type="project" value="UniProtKB-SubCell"/>
</dbReference>
<dbReference type="InterPro" id="IPR025966">
    <property type="entry name" value="OppC_N"/>
</dbReference>
<dbReference type="PROSITE" id="PS50928">
    <property type="entry name" value="ABC_TM1"/>
    <property type="match status" value="1"/>
</dbReference>
<evidence type="ECO:0000313" key="10">
    <source>
        <dbReference type="Proteomes" id="UP000075391"/>
    </source>
</evidence>
<feature type="transmembrane region" description="Helical" evidence="7">
    <location>
        <begin position="44"/>
        <end position="62"/>
    </location>
</feature>
<reference evidence="9 10" key="1">
    <citation type="submission" date="2016-03" db="EMBL/GenBank/DDBJ databases">
        <authorList>
            <person name="Ploux O."/>
        </authorList>
    </citation>
    <scope>NUCLEOTIDE SEQUENCE [LARGE SCALE GENOMIC DNA]</scope>
    <source>
        <strain evidence="9 10">BER2</strain>
    </source>
</reference>
<name>A0A150WDD9_BDEBC</name>
<evidence type="ECO:0000256" key="1">
    <source>
        <dbReference type="ARBA" id="ARBA00004651"/>
    </source>
</evidence>
<comment type="caution">
    <text evidence="9">The sequence shown here is derived from an EMBL/GenBank/DDBJ whole genome shotgun (WGS) entry which is preliminary data.</text>
</comment>
<dbReference type="OrthoDB" id="5288519at2"/>
<dbReference type="PANTHER" id="PTHR43386:SF1">
    <property type="entry name" value="D,D-DIPEPTIDE TRANSPORT SYSTEM PERMEASE PROTEIN DDPC-RELATED"/>
    <property type="match status" value="1"/>
</dbReference>
<evidence type="ECO:0000256" key="6">
    <source>
        <dbReference type="ARBA" id="ARBA00023136"/>
    </source>
</evidence>
<keyword evidence="6 7" id="KW-0472">Membrane</keyword>
<evidence type="ECO:0000259" key="8">
    <source>
        <dbReference type="PROSITE" id="PS50928"/>
    </source>
</evidence>
<evidence type="ECO:0000256" key="2">
    <source>
        <dbReference type="ARBA" id="ARBA00022448"/>
    </source>
</evidence>